<organism evidence="5 6">
    <name type="scientific">Galendromus occidentalis</name>
    <name type="common">western predatory mite</name>
    <dbReference type="NCBI Taxonomy" id="34638"/>
    <lineage>
        <taxon>Eukaryota</taxon>
        <taxon>Metazoa</taxon>
        <taxon>Ecdysozoa</taxon>
        <taxon>Arthropoda</taxon>
        <taxon>Chelicerata</taxon>
        <taxon>Arachnida</taxon>
        <taxon>Acari</taxon>
        <taxon>Parasitiformes</taxon>
        <taxon>Mesostigmata</taxon>
        <taxon>Gamasina</taxon>
        <taxon>Phytoseioidea</taxon>
        <taxon>Phytoseiidae</taxon>
        <taxon>Typhlodrominae</taxon>
        <taxon>Galendromus</taxon>
    </lineage>
</organism>
<dbReference type="PANTHER" id="PTHR19303:SF73">
    <property type="entry name" value="PROTEIN PDC2"/>
    <property type="match status" value="1"/>
</dbReference>
<dbReference type="PANTHER" id="PTHR19303">
    <property type="entry name" value="TRANSPOSON"/>
    <property type="match status" value="1"/>
</dbReference>
<dbReference type="Pfam" id="PF03221">
    <property type="entry name" value="HTH_Tnp_Tc5"/>
    <property type="match status" value="1"/>
</dbReference>
<dbReference type="KEGG" id="goe:100900088"/>
<protein>
    <submittedName>
        <fullName evidence="6">Tigger transposable element-derived protein 4-like</fullName>
    </submittedName>
</protein>
<sequence>MPRVKPNAEDLVNEFGSEIFVHEDGEGPLRAPVQRKIEVMNELRRGFSKREVASRFSVSKTQIHGIARNQDTLLEEWASFSSGKSRRRRQMPKHKDLDEHVMDWFRRVTEKRIPVSGMMLKEKAKLFALEAGLETFSASNGWLESFRRRHNIVFKTLCGEGGGVDGGVVSDWTRRLPELIKEYGAKDIFNMDETGLFFRALPNKSLIERGKEFQGGKMAKERLSIALCCSATGEKFQPLAIWKALNPRCFKGHDVKRLGVFREANAKAWMTTSIFESWLSKFDAHMERQNRRVLLMLDNAPCHGRRSLSHVKLLFLPPNVTSELQPLDQGIIQAFKLQHRGLMLEWILSKMDNCQTATELSKKINVLEAIQWVSRAWKSVKEETIVGCFRRCGIKDDAVDDEENVPIDDDPYNGDELPRLCLAVGLDDPHFAEDLDCFSVAADPCPEVEELETSFREEEETVDETVRDPPTADAALLAVETLKLLALSSDVFSERTQNALFDCEKQIQDYIISEKRKKLAPEFLRCSLVDV</sequence>
<reference evidence="6" key="1">
    <citation type="submission" date="2025-08" db="UniProtKB">
        <authorList>
            <consortium name="RefSeq"/>
        </authorList>
    </citation>
    <scope>IDENTIFICATION</scope>
</reference>
<gene>
    <name evidence="6" type="primary">LOC100900088</name>
</gene>
<evidence type="ECO:0000313" key="5">
    <source>
        <dbReference type="Proteomes" id="UP000694867"/>
    </source>
</evidence>
<dbReference type="PROSITE" id="PS51253">
    <property type="entry name" value="HTH_CENPB"/>
    <property type="match status" value="1"/>
</dbReference>
<dbReference type="GO" id="GO:0003677">
    <property type="term" value="F:DNA binding"/>
    <property type="evidence" value="ECO:0007669"/>
    <property type="project" value="UniProtKB-KW"/>
</dbReference>
<name>A0AAJ6QK27_9ACAR</name>
<proteinExistence type="predicted"/>
<comment type="subcellular location">
    <subcellularLocation>
        <location evidence="1">Nucleus</location>
    </subcellularLocation>
</comment>
<dbReference type="InterPro" id="IPR009057">
    <property type="entry name" value="Homeodomain-like_sf"/>
</dbReference>
<dbReference type="Pfam" id="PF03184">
    <property type="entry name" value="DDE_1"/>
    <property type="match status" value="1"/>
</dbReference>
<dbReference type="SUPFAM" id="SSF46689">
    <property type="entry name" value="Homeodomain-like"/>
    <property type="match status" value="2"/>
</dbReference>
<dbReference type="RefSeq" id="XP_003737428.3">
    <property type="nucleotide sequence ID" value="XM_003737380.3"/>
</dbReference>
<dbReference type="AlphaFoldDB" id="A0AAJ6QK27"/>
<keyword evidence="3" id="KW-0539">Nucleus</keyword>
<dbReference type="SMART" id="SM00674">
    <property type="entry name" value="CENPB"/>
    <property type="match status" value="1"/>
</dbReference>
<dbReference type="GO" id="GO:0005634">
    <property type="term" value="C:nucleus"/>
    <property type="evidence" value="ECO:0007669"/>
    <property type="project" value="UniProtKB-SubCell"/>
</dbReference>
<feature type="domain" description="HTH CENPB-type" evidence="4">
    <location>
        <begin position="85"/>
        <end position="156"/>
    </location>
</feature>
<accession>A0AAJ6QK27</accession>
<evidence type="ECO:0000256" key="2">
    <source>
        <dbReference type="ARBA" id="ARBA00023125"/>
    </source>
</evidence>
<keyword evidence="2" id="KW-0238">DNA-binding</keyword>
<evidence type="ECO:0000256" key="3">
    <source>
        <dbReference type="ARBA" id="ARBA00023242"/>
    </source>
</evidence>
<evidence type="ECO:0000259" key="4">
    <source>
        <dbReference type="PROSITE" id="PS51253"/>
    </source>
</evidence>
<keyword evidence="5" id="KW-1185">Reference proteome</keyword>
<dbReference type="InterPro" id="IPR050863">
    <property type="entry name" value="CenT-Element_Derived"/>
</dbReference>
<dbReference type="Gene3D" id="3.30.420.10">
    <property type="entry name" value="Ribonuclease H-like superfamily/Ribonuclease H"/>
    <property type="match status" value="1"/>
</dbReference>
<dbReference type="InterPro" id="IPR036397">
    <property type="entry name" value="RNaseH_sf"/>
</dbReference>
<dbReference type="Pfam" id="PF04218">
    <property type="entry name" value="CENP-B_N"/>
    <property type="match status" value="1"/>
</dbReference>
<dbReference type="InterPro" id="IPR007889">
    <property type="entry name" value="HTH_Psq"/>
</dbReference>
<dbReference type="InterPro" id="IPR006600">
    <property type="entry name" value="HTH_CenpB_DNA-bd_dom"/>
</dbReference>
<dbReference type="GeneID" id="100900088"/>
<dbReference type="Proteomes" id="UP000694867">
    <property type="component" value="Unplaced"/>
</dbReference>
<dbReference type="Gene3D" id="1.10.10.60">
    <property type="entry name" value="Homeodomain-like"/>
    <property type="match status" value="1"/>
</dbReference>
<evidence type="ECO:0000313" key="6">
    <source>
        <dbReference type="RefSeq" id="XP_003737428.3"/>
    </source>
</evidence>
<dbReference type="InterPro" id="IPR004875">
    <property type="entry name" value="DDE_SF_endonuclease_dom"/>
</dbReference>
<evidence type="ECO:0000256" key="1">
    <source>
        <dbReference type="ARBA" id="ARBA00004123"/>
    </source>
</evidence>